<dbReference type="EMBL" id="JASCZI010002338">
    <property type="protein sequence ID" value="MED6116095.1"/>
    <property type="molecule type" value="Genomic_DNA"/>
</dbReference>
<feature type="compositionally biased region" description="Basic and acidic residues" evidence="1">
    <location>
        <begin position="1"/>
        <end position="13"/>
    </location>
</feature>
<organism evidence="2 3">
    <name type="scientific">Stylosanthes scabra</name>
    <dbReference type="NCBI Taxonomy" id="79078"/>
    <lineage>
        <taxon>Eukaryota</taxon>
        <taxon>Viridiplantae</taxon>
        <taxon>Streptophyta</taxon>
        <taxon>Embryophyta</taxon>
        <taxon>Tracheophyta</taxon>
        <taxon>Spermatophyta</taxon>
        <taxon>Magnoliopsida</taxon>
        <taxon>eudicotyledons</taxon>
        <taxon>Gunneridae</taxon>
        <taxon>Pentapetalae</taxon>
        <taxon>rosids</taxon>
        <taxon>fabids</taxon>
        <taxon>Fabales</taxon>
        <taxon>Fabaceae</taxon>
        <taxon>Papilionoideae</taxon>
        <taxon>50 kb inversion clade</taxon>
        <taxon>dalbergioids sensu lato</taxon>
        <taxon>Dalbergieae</taxon>
        <taxon>Pterocarpus clade</taxon>
        <taxon>Stylosanthes</taxon>
    </lineage>
</organism>
<feature type="region of interest" description="Disordered" evidence="1">
    <location>
        <begin position="1"/>
        <end position="26"/>
    </location>
</feature>
<keyword evidence="3" id="KW-1185">Reference proteome</keyword>
<gene>
    <name evidence="2" type="ORF">PIB30_096900</name>
</gene>
<evidence type="ECO:0000313" key="2">
    <source>
        <dbReference type="EMBL" id="MED6116095.1"/>
    </source>
</evidence>
<sequence>MQAHPSDARRSVDSDGGSSEFESRVKETPPLVSVVQEVMAAVGTVDPCAGFGEVAHNELEGIKELNANNDMVGEEEEVTMHVVRGGTGVEHNEWCPPVLMNQRNEDWVVDQLVDLAQLKQNTHEVIGPVNDKGKGCIADNEFDPIGSDLCPHPPGFGLRAILGHVHRETCLDNEVVESMGLKHWRESVNEAESL</sequence>
<accession>A0ABU6QVH3</accession>
<reference evidence="2 3" key="1">
    <citation type="journal article" date="2023" name="Plants (Basel)">
        <title>Bridging the Gap: Combining Genomics and Transcriptomics Approaches to Understand Stylosanthes scabra, an Orphan Legume from the Brazilian Caatinga.</title>
        <authorList>
            <person name="Ferreira-Neto J.R.C."/>
            <person name="da Silva M.D."/>
            <person name="Binneck E."/>
            <person name="de Melo N.F."/>
            <person name="da Silva R.H."/>
            <person name="de Melo A.L.T.M."/>
            <person name="Pandolfi V."/>
            <person name="Bustamante F.O."/>
            <person name="Brasileiro-Vidal A.C."/>
            <person name="Benko-Iseppon A.M."/>
        </authorList>
    </citation>
    <scope>NUCLEOTIDE SEQUENCE [LARGE SCALE GENOMIC DNA]</scope>
    <source>
        <tissue evidence="2">Leaves</tissue>
    </source>
</reference>
<evidence type="ECO:0000256" key="1">
    <source>
        <dbReference type="SAM" id="MobiDB-lite"/>
    </source>
</evidence>
<protein>
    <submittedName>
        <fullName evidence="2">Uncharacterized protein</fullName>
    </submittedName>
</protein>
<evidence type="ECO:0000313" key="3">
    <source>
        <dbReference type="Proteomes" id="UP001341840"/>
    </source>
</evidence>
<proteinExistence type="predicted"/>
<dbReference type="Proteomes" id="UP001341840">
    <property type="component" value="Unassembled WGS sequence"/>
</dbReference>
<comment type="caution">
    <text evidence="2">The sequence shown here is derived from an EMBL/GenBank/DDBJ whole genome shotgun (WGS) entry which is preliminary data.</text>
</comment>
<name>A0ABU6QVH3_9FABA</name>